<gene>
    <name evidence="6" type="ORF">MVEN_00817000</name>
</gene>
<dbReference type="Gene3D" id="2.120.10.30">
    <property type="entry name" value="TolB, C-terminal domain"/>
    <property type="match status" value="1"/>
</dbReference>
<dbReference type="EMBL" id="JACAZI010000006">
    <property type="protein sequence ID" value="KAF7357712.1"/>
    <property type="molecule type" value="Genomic_DNA"/>
</dbReference>
<dbReference type="Pfam" id="PF00326">
    <property type="entry name" value="Peptidase_S9"/>
    <property type="match status" value="1"/>
</dbReference>
<protein>
    <recommendedName>
        <fullName evidence="4">Dipeptidyl-peptidase V</fullName>
    </recommendedName>
</protein>
<dbReference type="InterPro" id="IPR011042">
    <property type="entry name" value="6-blade_b-propeller_TolB-like"/>
</dbReference>
<keyword evidence="3" id="KW-0645">Protease</keyword>
<comment type="similarity">
    <text evidence="1">Belongs to the peptidase S9C family.</text>
</comment>
<organism evidence="6 7">
    <name type="scientific">Mycena venus</name>
    <dbReference type="NCBI Taxonomy" id="2733690"/>
    <lineage>
        <taxon>Eukaryota</taxon>
        <taxon>Fungi</taxon>
        <taxon>Dikarya</taxon>
        <taxon>Basidiomycota</taxon>
        <taxon>Agaricomycotina</taxon>
        <taxon>Agaricomycetes</taxon>
        <taxon>Agaricomycetidae</taxon>
        <taxon>Agaricales</taxon>
        <taxon>Marasmiineae</taxon>
        <taxon>Mycenaceae</taxon>
        <taxon>Mycena</taxon>
    </lineage>
</organism>
<proteinExistence type="inferred from homology"/>
<name>A0A8H6YFQ7_9AGAR</name>
<comment type="caution">
    <text evidence="6">The sequence shown here is derived from an EMBL/GenBank/DDBJ whole genome shotgun (WGS) entry which is preliminary data.</text>
</comment>
<feature type="domain" description="Peptidase S9 prolyl oligopeptidase catalytic" evidence="5">
    <location>
        <begin position="499"/>
        <end position="707"/>
    </location>
</feature>
<dbReference type="SUPFAM" id="SSF82171">
    <property type="entry name" value="DPP6 N-terminal domain-like"/>
    <property type="match status" value="1"/>
</dbReference>
<evidence type="ECO:0000256" key="2">
    <source>
        <dbReference type="ARBA" id="ARBA00022801"/>
    </source>
</evidence>
<accession>A0A8H6YFQ7</accession>
<dbReference type="Gene3D" id="3.40.50.1820">
    <property type="entry name" value="alpha/beta hydrolase"/>
    <property type="match status" value="1"/>
</dbReference>
<evidence type="ECO:0000313" key="7">
    <source>
        <dbReference type="Proteomes" id="UP000620124"/>
    </source>
</evidence>
<dbReference type="PANTHER" id="PTHR42776:SF27">
    <property type="entry name" value="DIPEPTIDYL PEPTIDASE FAMILY MEMBER 6"/>
    <property type="match status" value="1"/>
</dbReference>
<keyword evidence="7" id="KW-1185">Reference proteome</keyword>
<dbReference type="Pfam" id="PF07676">
    <property type="entry name" value="PD40"/>
    <property type="match status" value="1"/>
</dbReference>
<sequence>MPDGTIPTENGGILHANGDIAIEDDPSQDLATRISASAKVREIRISPDGAHVVYQNQHQYKLTASVETSLWVAQTDVPESTRLLTGGGFFNGGTVFHPDGKRIVFLSDRESPGKAGTMYMLEFATAGPDTEPEKIDTGGKTVQGFDLSPDGAWITFLSPADTSEAHAARVKDKDDGKVYGEKVGLSRIMLYNFATGETSALKGVRDDMQVESATWSPDSKEILYRMRENKGVEYSEMPIVVERIPISGENPVPIPVATYPRSPSGQSLWLASGHIADMQSYVPSNTLDARTLFVNPVGKPFSGNGEGATTRLYGVSEDAVRIVNMQPGDSNANGEAFIAVEVCNDIDTHMDVVVCSADGGVRTSVRMYETDDEAVWFSAWDSRRVVDASGEVSYIFAAILSSAIRHEPLNAYTIRVDSKGALKKRVKLSSHLRWLAEDAPRVKTEVVYWKAADGTQLSGLVRYPPGYESGKLPTVLFLHGGPYRRMIPDYMPYFCNWRELLAWSGFLVISPNYRGSQGRGHEFAYAATLGVGVLDWADCDSMVDEMIRRGVVDPERLGVGGWSHGGSIAAWGVTKTKTRYKAAIIGAGVTNWEGMVMESGSPELEVAIGGSAPWDHDAPEKSERKTSPVHSVADVSTAVLILHGDKDERVPVGQAIGFWRGLKRRAADRGKEAAELVIYPREPHGFVERKHAEDVQRRVVAYFKAWL</sequence>
<keyword evidence="3" id="KW-0720">Serine protease</keyword>
<reference evidence="6" key="1">
    <citation type="submission" date="2020-05" db="EMBL/GenBank/DDBJ databases">
        <title>Mycena genomes resolve the evolution of fungal bioluminescence.</title>
        <authorList>
            <person name="Tsai I.J."/>
        </authorList>
    </citation>
    <scope>NUCLEOTIDE SEQUENCE</scope>
    <source>
        <strain evidence="6">CCC161011</strain>
    </source>
</reference>
<evidence type="ECO:0000256" key="3">
    <source>
        <dbReference type="ARBA" id="ARBA00022825"/>
    </source>
</evidence>
<evidence type="ECO:0000313" key="6">
    <source>
        <dbReference type="EMBL" id="KAF7357712.1"/>
    </source>
</evidence>
<evidence type="ECO:0000256" key="1">
    <source>
        <dbReference type="ARBA" id="ARBA00010040"/>
    </source>
</evidence>
<dbReference type="SUPFAM" id="SSF53474">
    <property type="entry name" value="alpha/beta-Hydrolases"/>
    <property type="match status" value="1"/>
</dbReference>
<dbReference type="PANTHER" id="PTHR42776">
    <property type="entry name" value="SERINE PEPTIDASE S9 FAMILY MEMBER"/>
    <property type="match status" value="1"/>
</dbReference>
<dbReference type="Proteomes" id="UP000620124">
    <property type="component" value="Unassembled WGS sequence"/>
</dbReference>
<dbReference type="GO" id="GO:0004252">
    <property type="term" value="F:serine-type endopeptidase activity"/>
    <property type="evidence" value="ECO:0007669"/>
    <property type="project" value="TreeGrafter"/>
</dbReference>
<keyword evidence="2" id="KW-0378">Hydrolase</keyword>
<dbReference type="OrthoDB" id="43744at2759"/>
<dbReference type="InterPro" id="IPR011659">
    <property type="entry name" value="WD40"/>
</dbReference>
<dbReference type="AlphaFoldDB" id="A0A8H6YFQ7"/>
<evidence type="ECO:0000256" key="4">
    <source>
        <dbReference type="ARBA" id="ARBA00032829"/>
    </source>
</evidence>
<evidence type="ECO:0000259" key="5">
    <source>
        <dbReference type="Pfam" id="PF00326"/>
    </source>
</evidence>
<dbReference type="GO" id="GO:0006508">
    <property type="term" value="P:proteolysis"/>
    <property type="evidence" value="ECO:0007669"/>
    <property type="project" value="InterPro"/>
</dbReference>
<dbReference type="InterPro" id="IPR029058">
    <property type="entry name" value="AB_hydrolase_fold"/>
</dbReference>
<dbReference type="InterPro" id="IPR001375">
    <property type="entry name" value="Peptidase_S9_cat"/>
</dbReference>